<keyword evidence="1" id="KW-0732">Signal</keyword>
<organism evidence="2">
    <name type="scientific">Triticum aestivum</name>
    <name type="common">Wheat</name>
    <dbReference type="NCBI Taxonomy" id="4565"/>
    <lineage>
        <taxon>Eukaryota</taxon>
        <taxon>Viridiplantae</taxon>
        <taxon>Streptophyta</taxon>
        <taxon>Embryophyta</taxon>
        <taxon>Tracheophyta</taxon>
        <taxon>Spermatophyta</taxon>
        <taxon>Magnoliopsida</taxon>
        <taxon>Liliopsida</taxon>
        <taxon>Poales</taxon>
        <taxon>Poaceae</taxon>
        <taxon>BOP clade</taxon>
        <taxon>Pooideae</taxon>
        <taxon>Triticodae</taxon>
        <taxon>Triticeae</taxon>
        <taxon>Triticinae</taxon>
        <taxon>Triticum</taxon>
    </lineage>
</organism>
<dbReference type="Gramene" id="TraesCS2A03G1224700.1">
    <property type="protein sequence ID" value="TraesCS2A03G1224700.1.CDS"/>
    <property type="gene ID" value="TraesCS2A03G1224700"/>
</dbReference>
<evidence type="ECO:0000313" key="2">
    <source>
        <dbReference type="EnsemblPlants" id="TraesCS2A02G528400.1"/>
    </source>
</evidence>
<dbReference type="OrthoDB" id="696938at2759"/>
<proteinExistence type="predicted"/>
<dbReference type="EnsemblPlants" id="TraesCS2A02G528400.1">
    <property type="protein sequence ID" value="TraesCS2A02G528400.1"/>
    <property type="gene ID" value="TraesCS2A02G528400"/>
</dbReference>
<feature type="chain" id="PRO_5043171619" evidence="1">
    <location>
        <begin position="28"/>
        <end position="226"/>
    </location>
</feature>
<feature type="signal peptide" evidence="1">
    <location>
        <begin position="1"/>
        <end position="27"/>
    </location>
</feature>
<protein>
    <submittedName>
        <fullName evidence="2">Uncharacterized protein</fullName>
    </submittedName>
</protein>
<sequence>MVFVHKGGVWWFLFLAVVLLAAAAVGAEQEEDGATATVAAEVEEKVGGRVHDQGNDMCDIKCQHGQHLAWRRRCMNECQRQKLLHHSSRAFCEMKCQDHYHDPSRMELCVHQCMSYGIKLHADSNNDVDHHPHAWEVEAGWGADDRSNDMCDIKCQHCQDPAGRRRCVNECHGREHHHPSRAFCEMKCQHHYHDPSRMELCVHQCMSYGLNLHVGSNNGVDEHPTG</sequence>
<dbReference type="Proteomes" id="UP000019116">
    <property type="component" value="Chromosome 2A"/>
</dbReference>
<dbReference type="RefSeq" id="XP_044454125.1">
    <property type="nucleotide sequence ID" value="XM_044598190.1"/>
</dbReference>
<reference evidence="2" key="1">
    <citation type="submission" date="2018-08" db="EMBL/GenBank/DDBJ databases">
        <authorList>
            <person name="Rossello M."/>
        </authorList>
    </citation>
    <scope>NUCLEOTIDE SEQUENCE [LARGE SCALE GENOMIC DNA]</scope>
    <source>
        <strain evidence="2">cv. Chinese Spring</strain>
    </source>
</reference>
<evidence type="ECO:0000256" key="1">
    <source>
        <dbReference type="SAM" id="SignalP"/>
    </source>
</evidence>
<name>A0A3B6B780_WHEAT</name>
<dbReference type="AlphaFoldDB" id="A0A3B6B780"/>
<reference evidence="2" key="2">
    <citation type="submission" date="2018-10" db="UniProtKB">
        <authorList>
            <consortium name="EnsemblPlants"/>
        </authorList>
    </citation>
    <scope>IDENTIFICATION</scope>
</reference>
<dbReference type="GeneID" id="123186423"/>
<dbReference type="Gramene" id="TraesCS2A02G528400.1">
    <property type="protein sequence ID" value="TraesCS2A02G528400.1"/>
    <property type="gene ID" value="TraesCS2A02G528400"/>
</dbReference>
<accession>A0A3B6B780</accession>
<evidence type="ECO:0000313" key="3">
    <source>
        <dbReference type="Proteomes" id="UP000019116"/>
    </source>
</evidence>
<keyword evidence="3" id="KW-1185">Reference proteome</keyword>
<gene>
    <name evidence="2" type="primary">LOC123186423</name>
</gene>